<name>A0A1P8UHT6_9GAMM</name>
<dbReference type="STRING" id="1765967.BW247_10145"/>
<feature type="transmembrane region" description="Helical" evidence="1">
    <location>
        <begin position="12"/>
        <end position="34"/>
    </location>
</feature>
<keyword evidence="1" id="KW-0812">Transmembrane</keyword>
<evidence type="ECO:0000313" key="3">
    <source>
        <dbReference type="Proteomes" id="UP000243807"/>
    </source>
</evidence>
<keyword evidence="1" id="KW-1133">Transmembrane helix</keyword>
<evidence type="ECO:0000313" key="2">
    <source>
        <dbReference type="EMBL" id="APZ43408.1"/>
    </source>
</evidence>
<keyword evidence="3" id="KW-1185">Reference proteome</keyword>
<dbReference type="AlphaFoldDB" id="A0A1P8UHT6"/>
<keyword evidence="1" id="KW-0472">Membrane</keyword>
<dbReference type="Proteomes" id="UP000243807">
    <property type="component" value="Chromosome"/>
</dbReference>
<feature type="transmembrane region" description="Helical" evidence="1">
    <location>
        <begin position="40"/>
        <end position="60"/>
    </location>
</feature>
<organism evidence="2 3">
    <name type="scientific">Acidihalobacter ferrooxydans</name>
    <dbReference type="NCBI Taxonomy" id="1765967"/>
    <lineage>
        <taxon>Bacteria</taxon>
        <taxon>Pseudomonadati</taxon>
        <taxon>Pseudomonadota</taxon>
        <taxon>Gammaproteobacteria</taxon>
        <taxon>Chromatiales</taxon>
        <taxon>Ectothiorhodospiraceae</taxon>
        <taxon>Acidihalobacter</taxon>
    </lineage>
</organism>
<dbReference type="RefSeq" id="WP_076837049.1">
    <property type="nucleotide sequence ID" value="NZ_CP019434.1"/>
</dbReference>
<accession>A0A1P8UHT6</accession>
<dbReference type="EMBL" id="CP019434">
    <property type="protein sequence ID" value="APZ43408.1"/>
    <property type="molecule type" value="Genomic_DNA"/>
</dbReference>
<protein>
    <submittedName>
        <fullName evidence="2">Uncharacterized protein</fullName>
    </submittedName>
</protein>
<sequence length="65" mass="6607">MNTFFKALIKSIFGDAANTLAVLVAAGVAFVLAGAGQNALAGWGLVAVLLPAMVWLAGSYGRPKD</sequence>
<evidence type="ECO:0000256" key="1">
    <source>
        <dbReference type="SAM" id="Phobius"/>
    </source>
</evidence>
<gene>
    <name evidence="2" type="ORF">BW247_10145</name>
</gene>
<proteinExistence type="predicted"/>
<reference evidence="2 3" key="1">
    <citation type="submission" date="2017-01" db="EMBL/GenBank/DDBJ databases">
        <title>Draft sequence of Acidihalobacter ferrooxidans strain DSM 14175 (strain V8).</title>
        <authorList>
            <person name="Khaleque H.N."/>
            <person name="Ramsay J.P."/>
            <person name="Murphy R.J.T."/>
            <person name="Kaksonen A.H."/>
            <person name="Boxall N.J."/>
            <person name="Watkin E.L.J."/>
        </authorList>
    </citation>
    <scope>NUCLEOTIDE SEQUENCE [LARGE SCALE GENOMIC DNA]</scope>
    <source>
        <strain evidence="2 3">V8</strain>
    </source>
</reference>
<dbReference type="KEGG" id="afy:BW247_10145"/>